<evidence type="ECO:0000313" key="2">
    <source>
        <dbReference type="Proteomes" id="UP000824219"/>
    </source>
</evidence>
<dbReference type="Proteomes" id="UP000824219">
    <property type="component" value="Linkage Group LG29"/>
</dbReference>
<sequence length="131" mass="14652">MDRPCDDLYPFFCHNDIPTGKRQIVKLQVNSDLNKTQFLKLEVLSDASVLDPAVQSTILDLITQKLHENGMSVNTTVDWKLLDHDEAVQSPMSDWFPICPVHPRLDTGCPSSHQAVNDLASGTELLQDKPP</sequence>
<dbReference type="AlphaFoldDB" id="A0A9D3N4C3"/>
<name>A0A9D3N4C3_9TELE</name>
<protein>
    <submittedName>
        <fullName evidence="1">Uncharacterized protein</fullName>
    </submittedName>
</protein>
<reference evidence="1 2" key="1">
    <citation type="submission" date="2021-06" db="EMBL/GenBank/DDBJ databases">
        <title>Chromosome-level genome assembly of the red-tail catfish (Hemibagrus wyckioides).</title>
        <authorList>
            <person name="Shao F."/>
        </authorList>
    </citation>
    <scope>NUCLEOTIDE SEQUENCE [LARGE SCALE GENOMIC DNA]</scope>
    <source>
        <strain evidence="1">EC202008001</strain>
        <tissue evidence="1">Blood</tissue>
    </source>
</reference>
<dbReference type="EMBL" id="JAHKSW010000029">
    <property type="protein sequence ID" value="KAG7314162.1"/>
    <property type="molecule type" value="Genomic_DNA"/>
</dbReference>
<accession>A0A9D3N4C3</accession>
<organism evidence="1 2">
    <name type="scientific">Hemibagrus wyckioides</name>
    <dbReference type="NCBI Taxonomy" id="337641"/>
    <lineage>
        <taxon>Eukaryota</taxon>
        <taxon>Metazoa</taxon>
        <taxon>Chordata</taxon>
        <taxon>Craniata</taxon>
        <taxon>Vertebrata</taxon>
        <taxon>Euteleostomi</taxon>
        <taxon>Actinopterygii</taxon>
        <taxon>Neopterygii</taxon>
        <taxon>Teleostei</taxon>
        <taxon>Ostariophysi</taxon>
        <taxon>Siluriformes</taxon>
        <taxon>Bagridae</taxon>
        <taxon>Hemibagrus</taxon>
    </lineage>
</organism>
<evidence type="ECO:0000313" key="1">
    <source>
        <dbReference type="EMBL" id="KAG7314162.1"/>
    </source>
</evidence>
<comment type="caution">
    <text evidence="1">The sequence shown here is derived from an EMBL/GenBank/DDBJ whole genome shotgun (WGS) entry which is preliminary data.</text>
</comment>
<gene>
    <name evidence="1" type="ORF">KOW79_022658</name>
</gene>
<keyword evidence="2" id="KW-1185">Reference proteome</keyword>
<proteinExistence type="predicted"/>